<keyword evidence="7 10" id="KW-0931">ER-Golgi transport</keyword>
<dbReference type="InterPro" id="IPR009010">
    <property type="entry name" value="Asp_de-COase-like_dom_sf"/>
</dbReference>
<dbReference type="EMBL" id="DS985243">
    <property type="protein sequence ID" value="EDV26431.1"/>
    <property type="molecule type" value="Genomic_DNA"/>
</dbReference>
<gene>
    <name evidence="12" type="ORF">TRIADDRAFT_22168</name>
</gene>
<evidence type="ECO:0000313" key="12">
    <source>
        <dbReference type="EMBL" id="EDV26431.1"/>
    </source>
</evidence>
<dbReference type="GeneID" id="6752166"/>
<dbReference type="CTD" id="6752166"/>
<dbReference type="Pfam" id="PF00004">
    <property type="entry name" value="AAA"/>
    <property type="match status" value="2"/>
</dbReference>
<keyword evidence="13" id="KW-1185">Reference proteome</keyword>
<feature type="domain" description="AAA+ ATPase" evidence="11">
    <location>
        <begin position="539"/>
        <end position="671"/>
    </location>
</feature>
<dbReference type="FunFam" id="3.40.50.300:FF:000187">
    <property type="entry name" value="Vesicular-fusion ATPase SEC18"/>
    <property type="match status" value="1"/>
</dbReference>
<dbReference type="InterPro" id="IPR027417">
    <property type="entry name" value="P-loop_NTPase"/>
</dbReference>
<organism evidence="12 13">
    <name type="scientific">Trichoplax adhaerens</name>
    <name type="common">Trichoplax reptans</name>
    <dbReference type="NCBI Taxonomy" id="10228"/>
    <lineage>
        <taxon>Eukaryota</taxon>
        <taxon>Metazoa</taxon>
        <taxon>Placozoa</taxon>
        <taxon>Uniplacotomia</taxon>
        <taxon>Trichoplacea</taxon>
        <taxon>Trichoplacidae</taxon>
        <taxon>Trichoplax</taxon>
    </lineage>
</organism>
<comment type="function">
    <text evidence="10">Required for vesicle-mediated transport. Catalyzes the fusion of transport vesicles within the Golgi cisternae. Is also required for transport from the endoplasmic reticulum to the Golgi stack. Seems to function as a fusion protein required for the delivery of cargo proteins to all compartments of the Golgi stack independent of vesicle origin.</text>
</comment>
<dbReference type="FunCoup" id="B3RRZ0">
    <property type="interactions" value="1073"/>
</dbReference>
<keyword evidence="3 10" id="KW-0813">Transport</keyword>
<dbReference type="GO" id="GO:0043001">
    <property type="term" value="P:Golgi to plasma membrane protein transport"/>
    <property type="evidence" value="ECO:0000318"/>
    <property type="project" value="GO_Central"/>
</dbReference>
<sequence>MRRKATKSPSEELSLSNCVIIRPEDLSSDKTPYIQFSSAPGNEFIVAIRNSTAIPTGTIGFNYAQREWSRISLNQDIELQPYRFSKSSLLAQVTFEVDFFIKKKATPESLNTDEIAKEFSINYPSFPLTKNQVLNISFKKKLLSLRVKKLIVADVSALKSDGDRKKNPSSLEANIGLTMANTEFSFEKVQESVINLVGSKKSGAGSQVSIINPDWNFKEMGIGGLNKEFSNIFRRAFASRVFPPDIVDQLGIKHVRGILLYGPPGTGKTLMARQIGKMLNAREPQIVNGPEILNKYVGESEANIRKLFAAAEEEQKRLGLNSGLHIIIFDEIDAICKQRGTASGSTGVGDTVVNQLLSKIDGVEQLNNILIIGMTNRKDLMDEALLRPGRLEVQMEIGLPNKDGRVEILKIHTNKLTENDKLDSSVDILELSKATKNFSGAEIEGLVRSAVSMAMNRYVKAKSTVEIDEDALNKLKISMDDFRNALLYDIKPYGQSCYEELLISYILLTGIVMWGDPVKYILDSGKLFCEQVERDVHSRTLNVLLSGSTGSGKTALAVKIAQQSGFPFVKITSKHNIPRHSDQAKVQALDKLFEDAYKSELSCIILDNLEVLLDYAPIGPRFCNPVLQILITLLGDTPPKNHRLLVIATTGELEFIELVRLAKQFHIVHVENLRTSEQVMAAVKVNKINVTKI</sequence>
<dbReference type="GO" id="GO:0006891">
    <property type="term" value="P:intra-Golgi vesicle-mediated transport"/>
    <property type="evidence" value="ECO:0000318"/>
    <property type="project" value="GO_Central"/>
</dbReference>
<keyword evidence="6 9" id="KW-0067">ATP-binding</keyword>
<dbReference type="Pfam" id="PF17862">
    <property type="entry name" value="AAA_lid_3"/>
    <property type="match status" value="1"/>
</dbReference>
<dbReference type="FunFam" id="3.40.50.300:FF:000166">
    <property type="entry name" value="vesicle-fusing ATPase isoform X1"/>
    <property type="match status" value="1"/>
</dbReference>
<dbReference type="PANTHER" id="PTHR23078:SF3">
    <property type="entry name" value="VESICLE-FUSING ATPASE"/>
    <property type="match status" value="1"/>
</dbReference>
<protein>
    <recommendedName>
        <fullName evidence="10">Vesicle-fusing ATPase</fullName>
        <ecNumber evidence="10">3.6.4.6</ecNumber>
    </recommendedName>
</protein>
<dbReference type="GO" id="GO:0005524">
    <property type="term" value="F:ATP binding"/>
    <property type="evidence" value="ECO:0007669"/>
    <property type="project" value="UniProtKB-UniRule"/>
</dbReference>
<dbReference type="SUPFAM" id="SSF52540">
    <property type="entry name" value="P-loop containing nucleoside triphosphate hydrolases"/>
    <property type="match status" value="2"/>
</dbReference>
<dbReference type="InterPro" id="IPR041569">
    <property type="entry name" value="AAA_lid_3"/>
</dbReference>
<dbReference type="InterPro" id="IPR029067">
    <property type="entry name" value="CDC48_domain_2-like_sf"/>
</dbReference>
<evidence type="ECO:0000256" key="8">
    <source>
        <dbReference type="ARBA" id="ARBA00022927"/>
    </source>
</evidence>
<reference evidence="12 13" key="1">
    <citation type="journal article" date="2008" name="Nature">
        <title>The Trichoplax genome and the nature of placozoans.</title>
        <authorList>
            <person name="Srivastava M."/>
            <person name="Begovic E."/>
            <person name="Chapman J."/>
            <person name="Putnam N.H."/>
            <person name="Hellsten U."/>
            <person name="Kawashima T."/>
            <person name="Kuo A."/>
            <person name="Mitros T."/>
            <person name="Salamov A."/>
            <person name="Carpenter M.L."/>
            <person name="Signorovitch A.Y."/>
            <person name="Moreno M.A."/>
            <person name="Kamm K."/>
            <person name="Grimwood J."/>
            <person name="Schmutz J."/>
            <person name="Shapiro H."/>
            <person name="Grigoriev I.V."/>
            <person name="Buss L.W."/>
            <person name="Schierwater B."/>
            <person name="Dellaporta S.L."/>
            <person name="Rokhsar D.S."/>
        </authorList>
    </citation>
    <scope>NUCLEOTIDE SEQUENCE [LARGE SCALE GENOMIC DNA]</scope>
    <source>
        <strain evidence="12 13">Grell-BS-1999</strain>
    </source>
</reference>
<dbReference type="PhylomeDB" id="B3RRZ0"/>
<dbReference type="CDD" id="cd00009">
    <property type="entry name" value="AAA"/>
    <property type="match status" value="1"/>
</dbReference>
<dbReference type="HOGENOM" id="CLU_008037_2_0_1"/>
<evidence type="ECO:0000256" key="10">
    <source>
        <dbReference type="RuleBase" id="RU367045"/>
    </source>
</evidence>
<dbReference type="FunFam" id="2.40.40.20:FF:000012">
    <property type="entry name" value="Vesicle-fusing ATPase protein"/>
    <property type="match status" value="1"/>
</dbReference>
<dbReference type="InterPro" id="IPR003960">
    <property type="entry name" value="ATPase_AAA_CS"/>
</dbReference>
<dbReference type="EC" id="3.6.4.6" evidence="10"/>
<dbReference type="STRING" id="10228.B3RRZ0"/>
<dbReference type="InParanoid" id="B3RRZ0"/>
<dbReference type="Gene3D" id="1.10.8.60">
    <property type="match status" value="1"/>
</dbReference>
<evidence type="ECO:0000256" key="3">
    <source>
        <dbReference type="ARBA" id="ARBA00022448"/>
    </source>
</evidence>
<evidence type="ECO:0000256" key="7">
    <source>
        <dbReference type="ARBA" id="ARBA00022892"/>
    </source>
</evidence>
<dbReference type="SMART" id="SM00382">
    <property type="entry name" value="AAA"/>
    <property type="match status" value="2"/>
</dbReference>
<keyword evidence="5 9" id="KW-0547">Nucleotide-binding</keyword>
<dbReference type="InterPro" id="IPR003593">
    <property type="entry name" value="AAA+_ATPase"/>
</dbReference>
<comment type="cofactor">
    <cofactor evidence="10">
        <name>Mg(2+)</name>
        <dbReference type="ChEBI" id="CHEBI:18420"/>
    </cofactor>
    <text evidence="10">Binds 1 Mg(2+) ion per subunit.</text>
</comment>
<dbReference type="Proteomes" id="UP000009022">
    <property type="component" value="Unassembled WGS sequence"/>
</dbReference>
<keyword evidence="4 10" id="KW-0963">Cytoplasm</keyword>
<comment type="similarity">
    <text evidence="2 9">Belongs to the AAA ATPase family.</text>
</comment>
<evidence type="ECO:0000259" key="11">
    <source>
        <dbReference type="SMART" id="SM00382"/>
    </source>
</evidence>
<keyword evidence="10" id="KW-0378">Hydrolase</keyword>
<dbReference type="Gene3D" id="2.40.40.20">
    <property type="match status" value="1"/>
</dbReference>
<keyword evidence="10" id="KW-0479">Metal-binding</keyword>
<dbReference type="FunFam" id="1.10.8.60:FF:000127">
    <property type="entry name" value="Vesicular-fusion protein SEC18"/>
    <property type="match status" value="1"/>
</dbReference>
<keyword evidence="8 10" id="KW-0653">Protein transport</keyword>
<dbReference type="PROSITE" id="PS00674">
    <property type="entry name" value="AAA"/>
    <property type="match status" value="1"/>
</dbReference>
<dbReference type="CDD" id="cd19504">
    <property type="entry name" value="RecA-like_NSF-SEC18_r1-like"/>
    <property type="match status" value="1"/>
</dbReference>
<dbReference type="InterPro" id="IPR039812">
    <property type="entry name" value="Vesicle-fus_ATPase"/>
</dbReference>
<evidence type="ECO:0000256" key="1">
    <source>
        <dbReference type="ARBA" id="ARBA00004496"/>
    </source>
</evidence>
<proteinExistence type="inferred from homology"/>
<evidence type="ECO:0000256" key="9">
    <source>
        <dbReference type="RuleBase" id="RU003651"/>
    </source>
</evidence>
<feature type="domain" description="AAA+ ATPase" evidence="11">
    <location>
        <begin position="254"/>
        <end position="401"/>
    </location>
</feature>
<dbReference type="eggNOG" id="KOG0741">
    <property type="taxonomic scope" value="Eukaryota"/>
</dbReference>
<comment type="subcellular location">
    <subcellularLocation>
        <location evidence="1 10">Cytoplasm</location>
    </subcellularLocation>
</comment>
<dbReference type="GO" id="GO:0046872">
    <property type="term" value="F:metal ion binding"/>
    <property type="evidence" value="ECO:0007669"/>
    <property type="project" value="UniProtKB-UniRule"/>
</dbReference>
<evidence type="ECO:0000256" key="5">
    <source>
        <dbReference type="ARBA" id="ARBA00022741"/>
    </source>
</evidence>
<dbReference type="GO" id="GO:0016887">
    <property type="term" value="F:ATP hydrolysis activity"/>
    <property type="evidence" value="ECO:0000318"/>
    <property type="project" value="GO_Central"/>
</dbReference>
<dbReference type="GO" id="GO:0035494">
    <property type="term" value="P:SNARE complex disassembly"/>
    <property type="evidence" value="ECO:0007669"/>
    <property type="project" value="InterPro"/>
</dbReference>
<evidence type="ECO:0000256" key="4">
    <source>
        <dbReference type="ARBA" id="ARBA00022490"/>
    </source>
</evidence>
<evidence type="ECO:0000256" key="6">
    <source>
        <dbReference type="ARBA" id="ARBA00022840"/>
    </source>
</evidence>
<dbReference type="Gene3D" id="3.10.330.10">
    <property type="match status" value="1"/>
</dbReference>
<dbReference type="OMA" id="CFDNEIA"/>
<evidence type="ECO:0000256" key="2">
    <source>
        <dbReference type="ARBA" id="ARBA00006914"/>
    </source>
</evidence>
<dbReference type="SUPFAM" id="SSF50692">
    <property type="entry name" value="ADC-like"/>
    <property type="match status" value="1"/>
</dbReference>
<dbReference type="OrthoDB" id="9982946at2759"/>
<dbReference type="AlphaFoldDB" id="B3RRZ0"/>
<dbReference type="SUPFAM" id="SSF54585">
    <property type="entry name" value="Cdc48 domain 2-like"/>
    <property type="match status" value="1"/>
</dbReference>
<dbReference type="PANTHER" id="PTHR23078">
    <property type="entry name" value="VESICULAR-FUSION PROTEIN NSF"/>
    <property type="match status" value="1"/>
</dbReference>
<keyword evidence="10" id="KW-0460">Magnesium</keyword>
<evidence type="ECO:0000313" key="13">
    <source>
        <dbReference type="Proteomes" id="UP000009022"/>
    </source>
</evidence>
<comment type="catalytic activity">
    <reaction evidence="10">
        <text>ATP + H2O = ADP + phosphate + H(+)</text>
        <dbReference type="Rhea" id="RHEA:13065"/>
        <dbReference type="ChEBI" id="CHEBI:15377"/>
        <dbReference type="ChEBI" id="CHEBI:15378"/>
        <dbReference type="ChEBI" id="CHEBI:30616"/>
        <dbReference type="ChEBI" id="CHEBI:43474"/>
        <dbReference type="ChEBI" id="CHEBI:456216"/>
        <dbReference type="EC" id="3.6.4.6"/>
    </reaction>
</comment>
<dbReference type="GO" id="GO:0005795">
    <property type="term" value="C:Golgi stack"/>
    <property type="evidence" value="ECO:0000318"/>
    <property type="project" value="GO_Central"/>
</dbReference>
<name>B3RRZ0_TRIAD</name>
<dbReference type="Gene3D" id="3.40.50.300">
    <property type="entry name" value="P-loop containing nucleotide triphosphate hydrolases"/>
    <property type="match status" value="2"/>
</dbReference>
<dbReference type="RefSeq" id="XP_002110427.1">
    <property type="nucleotide sequence ID" value="XM_002110391.1"/>
</dbReference>
<dbReference type="KEGG" id="tad:TRIADDRAFT_22168"/>
<dbReference type="InterPro" id="IPR003959">
    <property type="entry name" value="ATPase_AAA_core"/>
</dbReference>
<accession>B3RRZ0</accession>